<evidence type="ECO:0000256" key="1">
    <source>
        <dbReference type="ARBA" id="ARBA00022630"/>
    </source>
</evidence>
<dbReference type="PANTHER" id="PTHR43004:SF20">
    <property type="entry name" value="2-MONOOXYGENASE, PUTATIVE (AFU_ORTHOLOGUE AFUA_1G13660)-RELATED"/>
    <property type="match status" value="1"/>
</dbReference>
<dbReference type="Gene3D" id="3.50.50.60">
    <property type="entry name" value="FAD/NAD(P)-binding domain"/>
    <property type="match status" value="1"/>
</dbReference>
<dbReference type="AlphaFoldDB" id="A0AAJ0DFZ6"/>
<dbReference type="SUPFAM" id="SSF54373">
    <property type="entry name" value="FAD-linked reductases, C-terminal domain"/>
    <property type="match status" value="1"/>
</dbReference>
<accession>A0AAJ0DFZ6</accession>
<dbReference type="SUPFAM" id="SSF51905">
    <property type="entry name" value="FAD/NAD(P)-binding domain"/>
    <property type="match status" value="1"/>
</dbReference>
<name>A0AAJ0DFZ6_9PEZI</name>
<evidence type="ECO:0000259" key="4">
    <source>
        <dbReference type="Pfam" id="PF01494"/>
    </source>
</evidence>
<dbReference type="GO" id="GO:0071949">
    <property type="term" value="F:FAD binding"/>
    <property type="evidence" value="ECO:0007669"/>
    <property type="project" value="InterPro"/>
</dbReference>
<keyword evidence="2" id="KW-0274">FAD</keyword>
<reference evidence="5" key="1">
    <citation type="submission" date="2023-04" db="EMBL/GenBank/DDBJ databases">
        <title>Black Yeasts Isolated from many extreme environments.</title>
        <authorList>
            <person name="Coleine C."/>
            <person name="Stajich J.E."/>
            <person name="Selbmann L."/>
        </authorList>
    </citation>
    <scope>NUCLEOTIDE SEQUENCE</scope>
    <source>
        <strain evidence="5">CCFEE 5312</strain>
    </source>
</reference>
<dbReference type="EMBL" id="JAWDJX010000040">
    <property type="protein sequence ID" value="KAK3049406.1"/>
    <property type="molecule type" value="Genomic_DNA"/>
</dbReference>
<dbReference type="Gene3D" id="3.30.9.10">
    <property type="entry name" value="D-Amino Acid Oxidase, subunit A, domain 2"/>
    <property type="match status" value="1"/>
</dbReference>
<dbReference type="InterPro" id="IPR036188">
    <property type="entry name" value="FAD/NAD-bd_sf"/>
</dbReference>
<feature type="domain" description="FAD-binding" evidence="4">
    <location>
        <begin position="1"/>
        <end position="124"/>
    </location>
</feature>
<dbReference type="GO" id="GO:0016709">
    <property type="term" value="F:oxidoreductase activity, acting on paired donors, with incorporation or reduction of molecular oxygen, NAD(P)H as one donor, and incorporation of one atom of oxygen"/>
    <property type="evidence" value="ECO:0007669"/>
    <property type="project" value="UniProtKB-ARBA"/>
</dbReference>
<dbReference type="InterPro" id="IPR050641">
    <property type="entry name" value="RIFMO-like"/>
</dbReference>
<gene>
    <name evidence="5" type="ORF">LTR09_009325</name>
</gene>
<sequence length="124" mass="14151">MVIPRERGLVRLYIQLASIRPEKGERFDRRKGGQAMIFEAAQNILKPYEISYEYCEWWTVYQIGQKLGNRYGMHGRVFLAGDAVHTHSPKAGQGMNVSMQDAYNLGWKIESVINGTAERSILST</sequence>
<evidence type="ECO:0000313" key="6">
    <source>
        <dbReference type="Proteomes" id="UP001271007"/>
    </source>
</evidence>
<evidence type="ECO:0000256" key="3">
    <source>
        <dbReference type="ARBA" id="ARBA00023002"/>
    </source>
</evidence>
<comment type="caution">
    <text evidence="5">The sequence shown here is derived from an EMBL/GenBank/DDBJ whole genome shotgun (WGS) entry which is preliminary data.</text>
</comment>
<keyword evidence="3" id="KW-0560">Oxidoreductase</keyword>
<proteinExistence type="predicted"/>
<organism evidence="5 6">
    <name type="scientific">Extremus antarcticus</name>
    <dbReference type="NCBI Taxonomy" id="702011"/>
    <lineage>
        <taxon>Eukaryota</taxon>
        <taxon>Fungi</taxon>
        <taxon>Dikarya</taxon>
        <taxon>Ascomycota</taxon>
        <taxon>Pezizomycotina</taxon>
        <taxon>Dothideomycetes</taxon>
        <taxon>Dothideomycetidae</taxon>
        <taxon>Mycosphaerellales</taxon>
        <taxon>Extremaceae</taxon>
        <taxon>Extremus</taxon>
    </lineage>
</organism>
<evidence type="ECO:0000313" key="5">
    <source>
        <dbReference type="EMBL" id="KAK3049406.1"/>
    </source>
</evidence>
<dbReference type="PRINTS" id="PR00420">
    <property type="entry name" value="RNGMNOXGNASE"/>
</dbReference>
<dbReference type="Proteomes" id="UP001271007">
    <property type="component" value="Unassembled WGS sequence"/>
</dbReference>
<dbReference type="Pfam" id="PF01494">
    <property type="entry name" value="FAD_binding_3"/>
    <property type="match status" value="1"/>
</dbReference>
<dbReference type="PANTHER" id="PTHR43004">
    <property type="entry name" value="TRK SYSTEM POTASSIUM UPTAKE PROTEIN"/>
    <property type="match status" value="1"/>
</dbReference>
<keyword evidence="1" id="KW-0285">Flavoprotein</keyword>
<dbReference type="InterPro" id="IPR002938">
    <property type="entry name" value="FAD-bd"/>
</dbReference>
<protein>
    <recommendedName>
        <fullName evidence="4">FAD-binding domain-containing protein</fullName>
    </recommendedName>
</protein>
<evidence type="ECO:0000256" key="2">
    <source>
        <dbReference type="ARBA" id="ARBA00022827"/>
    </source>
</evidence>
<keyword evidence="6" id="KW-1185">Reference proteome</keyword>